<evidence type="ECO:0000256" key="3">
    <source>
        <dbReference type="ARBA" id="ARBA00005227"/>
    </source>
</evidence>
<accession>A0AAQ3NT82</accession>
<dbReference type="EMBL" id="CP144697">
    <property type="protein sequence ID" value="WVZ16046.1"/>
    <property type="molecule type" value="Genomic_DNA"/>
</dbReference>
<protein>
    <recommendedName>
        <fullName evidence="10">Transmembrane 9 superfamily member</fullName>
    </recommendedName>
</protein>
<comment type="subcellular location">
    <subcellularLocation>
        <location evidence="1">Endosome membrane</location>
        <topology evidence="1">Multi-pass membrane protein</topology>
    </subcellularLocation>
    <subcellularLocation>
        <location evidence="2">Golgi apparatus membrane</location>
        <topology evidence="2">Multi-pass membrane protein</topology>
    </subcellularLocation>
</comment>
<keyword evidence="4 10" id="KW-0812">Transmembrane</keyword>
<dbReference type="PANTHER" id="PTHR10766:SF169">
    <property type="entry name" value="TRANSMEMBRANE 9 SUPERFAMILY MEMBER"/>
    <property type="match status" value="1"/>
</dbReference>
<dbReference type="GO" id="GO:0010008">
    <property type="term" value="C:endosome membrane"/>
    <property type="evidence" value="ECO:0007669"/>
    <property type="project" value="UniProtKB-SubCell"/>
</dbReference>
<feature type="transmembrane region" description="Helical" evidence="10">
    <location>
        <begin position="280"/>
        <end position="308"/>
    </location>
</feature>
<dbReference type="Proteomes" id="UP001374535">
    <property type="component" value="Chromosome 4"/>
</dbReference>
<sequence length="592" mass="67686">MNLPGDLKEKKEALGEVLNGDRLVSAPYVLEFQRDKESVSVCNTKLSKEDVARFRSAVRKDYYFQMYYDDLPIWGFIGKVDKEGKDPSDYRYYLYKHIHFDVFYNKDRVIEINVRTDPNALVDLTEDAEVNAEFLYTVKWKETNTPFEKRMDKYSQSSSLPHHLEIHWFSIINSCVTVLLLTGFLTTILMRVLKNDFVKYVILVLSAFFVAILVVHEIAATIVVTVLSVAMLMESVDKLLVQLHLLILYAHDEETAEDQEETGWKYIHGDVFRFPKFKSLFAAALGSGTQLFTLTVFIFILALVGVFYPYNRGALFTALVVIYALTSGIAGYTATSFYCQLEGTNWVRNLLLTGCLFCGPLFLTFCFLNTVAIAYKATAALPFGTIVVIVLIWTLVTSPLLVLGGIAGKNSKAEFQAPVRTTKYPREIPPLPWYRGSVPQMAMAGFLPFSAIYIELYYIFASVWGHRIYTIYSILFIVFIILLIVTAFITVALTYFQLAAEDHEWWWSRLTSVVIFLPDHSYVVVQLGYLSMPTDSVLHCSLSATFIDQSSLPEQLVRWQRVLLGITSVYYRIFNQTIAILLNERSSKFKFW</sequence>
<dbReference type="GO" id="GO:0072657">
    <property type="term" value="P:protein localization to membrane"/>
    <property type="evidence" value="ECO:0007669"/>
    <property type="project" value="TreeGrafter"/>
</dbReference>
<organism evidence="11 12">
    <name type="scientific">Vigna mungo</name>
    <name type="common">Black gram</name>
    <name type="synonym">Phaseolus mungo</name>
    <dbReference type="NCBI Taxonomy" id="3915"/>
    <lineage>
        <taxon>Eukaryota</taxon>
        <taxon>Viridiplantae</taxon>
        <taxon>Streptophyta</taxon>
        <taxon>Embryophyta</taxon>
        <taxon>Tracheophyta</taxon>
        <taxon>Spermatophyta</taxon>
        <taxon>Magnoliopsida</taxon>
        <taxon>eudicotyledons</taxon>
        <taxon>Gunneridae</taxon>
        <taxon>Pentapetalae</taxon>
        <taxon>rosids</taxon>
        <taxon>fabids</taxon>
        <taxon>Fabales</taxon>
        <taxon>Fabaceae</taxon>
        <taxon>Papilionoideae</taxon>
        <taxon>50 kb inversion clade</taxon>
        <taxon>NPAAA clade</taxon>
        <taxon>indigoferoid/millettioid clade</taxon>
        <taxon>Phaseoleae</taxon>
        <taxon>Vigna</taxon>
    </lineage>
</organism>
<evidence type="ECO:0000256" key="4">
    <source>
        <dbReference type="ARBA" id="ARBA00022692"/>
    </source>
</evidence>
<evidence type="ECO:0000313" key="12">
    <source>
        <dbReference type="Proteomes" id="UP001374535"/>
    </source>
</evidence>
<keyword evidence="7 10" id="KW-1133">Transmembrane helix</keyword>
<gene>
    <name evidence="11" type="ORF">V8G54_013612</name>
</gene>
<evidence type="ECO:0000256" key="2">
    <source>
        <dbReference type="ARBA" id="ARBA00004653"/>
    </source>
</evidence>
<reference evidence="11 12" key="1">
    <citation type="journal article" date="2023" name="Life. Sci Alliance">
        <title>Evolutionary insights into 3D genome organization and epigenetic landscape of Vigna mungo.</title>
        <authorList>
            <person name="Junaid A."/>
            <person name="Singh B."/>
            <person name="Bhatia S."/>
        </authorList>
    </citation>
    <scope>NUCLEOTIDE SEQUENCE [LARGE SCALE GENOMIC DNA]</scope>
    <source>
        <strain evidence="11">Urdbean</strain>
    </source>
</reference>
<dbReference type="AlphaFoldDB" id="A0AAQ3NT82"/>
<feature type="transmembrane region" description="Helical" evidence="10">
    <location>
        <begin position="441"/>
        <end position="460"/>
    </location>
</feature>
<dbReference type="Pfam" id="PF02990">
    <property type="entry name" value="EMP70"/>
    <property type="match status" value="1"/>
</dbReference>
<feature type="transmembrane region" description="Helical" evidence="10">
    <location>
        <begin position="315"/>
        <end position="334"/>
    </location>
</feature>
<feature type="transmembrane region" description="Helical" evidence="10">
    <location>
        <begin position="346"/>
        <end position="368"/>
    </location>
</feature>
<proteinExistence type="inferred from homology"/>
<feature type="transmembrane region" description="Helical" evidence="10">
    <location>
        <begin position="380"/>
        <end position="402"/>
    </location>
</feature>
<comment type="similarity">
    <text evidence="3 10">Belongs to the nonaspanin (TM9SF) (TC 9.A.2) family.</text>
</comment>
<evidence type="ECO:0000256" key="10">
    <source>
        <dbReference type="RuleBase" id="RU363079"/>
    </source>
</evidence>
<feature type="transmembrane region" description="Helical" evidence="10">
    <location>
        <begin position="472"/>
        <end position="496"/>
    </location>
</feature>
<evidence type="ECO:0000256" key="1">
    <source>
        <dbReference type="ARBA" id="ARBA00004337"/>
    </source>
</evidence>
<evidence type="ECO:0000256" key="7">
    <source>
        <dbReference type="ARBA" id="ARBA00022989"/>
    </source>
</evidence>
<keyword evidence="9 10" id="KW-0472">Membrane</keyword>
<dbReference type="InterPro" id="IPR004240">
    <property type="entry name" value="EMP70"/>
</dbReference>
<evidence type="ECO:0000256" key="8">
    <source>
        <dbReference type="ARBA" id="ARBA00023034"/>
    </source>
</evidence>
<evidence type="ECO:0000256" key="6">
    <source>
        <dbReference type="ARBA" id="ARBA00022753"/>
    </source>
</evidence>
<keyword evidence="8" id="KW-0333">Golgi apparatus</keyword>
<keyword evidence="5" id="KW-0732">Signal</keyword>
<keyword evidence="6" id="KW-0967">Endosome</keyword>
<keyword evidence="12" id="KW-1185">Reference proteome</keyword>
<dbReference type="PANTHER" id="PTHR10766">
    <property type="entry name" value="TRANSMEMBRANE 9 SUPERFAMILY PROTEIN"/>
    <property type="match status" value="1"/>
</dbReference>
<evidence type="ECO:0000256" key="5">
    <source>
        <dbReference type="ARBA" id="ARBA00022729"/>
    </source>
</evidence>
<name>A0AAQ3NT82_VIGMU</name>
<dbReference type="GO" id="GO:0000139">
    <property type="term" value="C:Golgi membrane"/>
    <property type="evidence" value="ECO:0007669"/>
    <property type="project" value="UniProtKB-SubCell"/>
</dbReference>
<feature type="transmembrane region" description="Helical" evidence="10">
    <location>
        <begin position="166"/>
        <end position="188"/>
    </location>
</feature>
<evidence type="ECO:0000256" key="9">
    <source>
        <dbReference type="ARBA" id="ARBA00023136"/>
    </source>
</evidence>
<feature type="transmembrane region" description="Helical" evidence="10">
    <location>
        <begin position="200"/>
        <end position="233"/>
    </location>
</feature>
<evidence type="ECO:0000313" key="11">
    <source>
        <dbReference type="EMBL" id="WVZ16046.1"/>
    </source>
</evidence>